<feature type="chain" id="PRO_5006387167" description="C-type lectin domain-containing protein" evidence="1">
    <location>
        <begin position="25"/>
        <end position="127"/>
    </location>
</feature>
<dbReference type="InterPro" id="IPR016187">
    <property type="entry name" value="CTDL_fold"/>
</dbReference>
<dbReference type="InterPro" id="IPR016186">
    <property type="entry name" value="C-type_lectin-like/link_sf"/>
</dbReference>
<evidence type="ECO:0000259" key="2">
    <source>
        <dbReference type="PROSITE" id="PS50041"/>
    </source>
</evidence>
<name>A0A0Q9WV93_DROWI</name>
<keyword evidence="4" id="KW-1185">Reference proteome</keyword>
<dbReference type="KEGG" id="dwi:26528825"/>
<dbReference type="InterPro" id="IPR001304">
    <property type="entry name" value="C-type_lectin-like"/>
</dbReference>
<protein>
    <recommendedName>
        <fullName evidence="2">C-type lectin domain-containing protein</fullName>
    </recommendedName>
</protein>
<dbReference type="Pfam" id="PF00059">
    <property type="entry name" value="Lectin_C"/>
    <property type="match status" value="1"/>
</dbReference>
<dbReference type="Proteomes" id="UP000007798">
    <property type="component" value="Unassembled WGS sequence"/>
</dbReference>
<dbReference type="InParanoid" id="A0A0Q9WV93"/>
<organism evidence="3 4">
    <name type="scientific">Drosophila willistoni</name>
    <name type="common">Fruit fly</name>
    <dbReference type="NCBI Taxonomy" id="7260"/>
    <lineage>
        <taxon>Eukaryota</taxon>
        <taxon>Metazoa</taxon>
        <taxon>Ecdysozoa</taxon>
        <taxon>Arthropoda</taxon>
        <taxon>Hexapoda</taxon>
        <taxon>Insecta</taxon>
        <taxon>Pterygota</taxon>
        <taxon>Neoptera</taxon>
        <taxon>Endopterygota</taxon>
        <taxon>Diptera</taxon>
        <taxon>Brachycera</taxon>
        <taxon>Muscomorpha</taxon>
        <taxon>Ephydroidea</taxon>
        <taxon>Drosophilidae</taxon>
        <taxon>Drosophila</taxon>
        <taxon>Sophophora</taxon>
    </lineage>
</organism>
<evidence type="ECO:0000256" key="1">
    <source>
        <dbReference type="SAM" id="SignalP"/>
    </source>
</evidence>
<feature type="signal peptide" evidence="1">
    <location>
        <begin position="1"/>
        <end position="24"/>
    </location>
</feature>
<feature type="domain" description="C-type lectin" evidence="2">
    <location>
        <begin position="42"/>
        <end position="123"/>
    </location>
</feature>
<dbReference type="SUPFAM" id="SSF56436">
    <property type="entry name" value="C-type lectin-like"/>
    <property type="match status" value="1"/>
</dbReference>
<dbReference type="CDD" id="cd00037">
    <property type="entry name" value="CLECT"/>
    <property type="match status" value="1"/>
</dbReference>
<sequence length="127" mass="14963">MQMNLVGLELLLVLVFCLMHGNVSKEPEMQKQKTIKDAFYIDRDERYFLAHPQMVTTKSRLWIGARHINNNWHWLSTYKIFTFTKWQGEPPKTEDDPGEICVRSNVAGWTGTACNRNHYYICEKKPN</sequence>
<accession>A0A0Q9WV93</accession>
<evidence type="ECO:0000313" key="4">
    <source>
        <dbReference type="Proteomes" id="UP000007798"/>
    </source>
</evidence>
<dbReference type="EMBL" id="CH964272">
    <property type="protein sequence ID" value="KRG00054.1"/>
    <property type="molecule type" value="Genomic_DNA"/>
</dbReference>
<dbReference type="Gene3D" id="3.10.100.10">
    <property type="entry name" value="Mannose-Binding Protein A, subunit A"/>
    <property type="match status" value="1"/>
</dbReference>
<gene>
    <name evidence="3" type="primary">Dwil\GK26823</name>
    <name evidence="3" type="ORF">Dwil_GK26823</name>
</gene>
<reference evidence="3 4" key="1">
    <citation type="journal article" date="2007" name="Nature">
        <title>Evolution of genes and genomes on the Drosophila phylogeny.</title>
        <authorList>
            <consortium name="Drosophila 12 Genomes Consortium"/>
            <person name="Clark A.G."/>
            <person name="Eisen M.B."/>
            <person name="Smith D.R."/>
            <person name="Bergman C.M."/>
            <person name="Oliver B."/>
            <person name="Markow T.A."/>
            <person name="Kaufman T.C."/>
            <person name="Kellis M."/>
            <person name="Gelbart W."/>
            <person name="Iyer V.N."/>
            <person name="Pollard D.A."/>
            <person name="Sackton T.B."/>
            <person name="Larracuente A.M."/>
            <person name="Singh N.D."/>
            <person name="Abad J.P."/>
            <person name="Abt D.N."/>
            <person name="Adryan B."/>
            <person name="Aguade M."/>
            <person name="Akashi H."/>
            <person name="Anderson W.W."/>
            <person name="Aquadro C.F."/>
            <person name="Ardell D.H."/>
            <person name="Arguello R."/>
            <person name="Artieri C.G."/>
            <person name="Barbash D.A."/>
            <person name="Barker D."/>
            <person name="Barsanti P."/>
            <person name="Batterham P."/>
            <person name="Batzoglou S."/>
            <person name="Begun D."/>
            <person name="Bhutkar A."/>
            <person name="Blanco E."/>
            <person name="Bosak S.A."/>
            <person name="Bradley R.K."/>
            <person name="Brand A.D."/>
            <person name="Brent M.R."/>
            <person name="Brooks A.N."/>
            <person name="Brown R.H."/>
            <person name="Butlin R.K."/>
            <person name="Caggese C."/>
            <person name="Calvi B.R."/>
            <person name="Bernardo de Carvalho A."/>
            <person name="Caspi A."/>
            <person name="Castrezana S."/>
            <person name="Celniker S.E."/>
            <person name="Chang J.L."/>
            <person name="Chapple C."/>
            <person name="Chatterji S."/>
            <person name="Chinwalla A."/>
            <person name="Civetta A."/>
            <person name="Clifton S.W."/>
            <person name="Comeron J.M."/>
            <person name="Costello J.C."/>
            <person name="Coyne J.A."/>
            <person name="Daub J."/>
            <person name="David R.G."/>
            <person name="Delcher A.L."/>
            <person name="Delehaunty K."/>
            <person name="Do C.B."/>
            <person name="Ebling H."/>
            <person name="Edwards K."/>
            <person name="Eickbush T."/>
            <person name="Evans J.D."/>
            <person name="Filipski A."/>
            <person name="Findeiss S."/>
            <person name="Freyhult E."/>
            <person name="Fulton L."/>
            <person name="Fulton R."/>
            <person name="Garcia A.C."/>
            <person name="Gardiner A."/>
            <person name="Garfield D.A."/>
            <person name="Garvin B.E."/>
            <person name="Gibson G."/>
            <person name="Gilbert D."/>
            <person name="Gnerre S."/>
            <person name="Godfrey J."/>
            <person name="Good R."/>
            <person name="Gotea V."/>
            <person name="Gravely B."/>
            <person name="Greenberg A.J."/>
            <person name="Griffiths-Jones S."/>
            <person name="Gross S."/>
            <person name="Guigo R."/>
            <person name="Gustafson E.A."/>
            <person name="Haerty W."/>
            <person name="Hahn M.W."/>
            <person name="Halligan D.L."/>
            <person name="Halpern A.L."/>
            <person name="Halter G.M."/>
            <person name="Han M.V."/>
            <person name="Heger A."/>
            <person name="Hillier L."/>
            <person name="Hinrichs A.S."/>
            <person name="Holmes I."/>
            <person name="Hoskins R.A."/>
            <person name="Hubisz M.J."/>
            <person name="Hultmark D."/>
            <person name="Huntley M.A."/>
            <person name="Jaffe D.B."/>
            <person name="Jagadeeshan S."/>
            <person name="Jeck W.R."/>
            <person name="Johnson J."/>
            <person name="Jones C.D."/>
            <person name="Jordan W.C."/>
            <person name="Karpen G.H."/>
            <person name="Kataoka E."/>
            <person name="Keightley P.D."/>
            <person name="Kheradpour P."/>
            <person name="Kirkness E.F."/>
            <person name="Koerich L.B."/>
            <person name="Kristiansen K."/>
            <person name="Kudrna D."/>
            <person name="Kulathinal R.J."/>
            <person name="Kumar S."/>
            <person name="Kwok R."/>
            <person name="Lander E."/>
            <person name="Langley C.H."/>
            <person name="Lapoint R."/>
            <person name="Lazzaro B.P."/>
            <person name="Lee S.J."/>
            <person name="Levesque L."/>
            <person name="Li R."/>
            <person name="Lin C.F."/>
            <person name="Lin M.F."/>
            <person name="Lindblad-Toh K."/>
            <person name="Llopart A."/>
            <person name="Long M."/>
            <person name="Low L."/>
            <person name="Lozovsky E."/>
            <person name="Lu J."/>
            <person name="Luo M."/>
            <person name="Machado C.A."/>
            <person name="Makalowski W."/>
            <person name="Marzo M."/>
            <person name="Matsuda M."/>
            <person name="Matzkin L."/>
            <person name="McAllister B."/>
            <person name="McBride C.S."/>
            <person name="McKernan B."/>
            <person name="McKernan K."/>
            <person name="Mendez-Lago M."/>
            <person name="Minx P."/>
            <person name="Mollenhauer M.U."/>
            <person name="Montooth K."/>
            <person name="Mount S.M."/>
            <person name="Mu X."/>
            <person name="Myers E."/>
            <person name="Negre B."/>
            <person name="Newfeld S."/>
            <person name="Nielsen R."/>
            <person name="Noor M.A."/>
            <person name="O'Grady P."/>
            <person name="Pachter L."/>
            <person name="Papaceit M."/>
            <person name="Parisi M.J."/>
            <person name="Parisi M."/>
            <person name="Parts L."/>
            <person name="Pedersen J.S."/>
            <person name="Pesole G."/>
            <person name="Phillippy A.M."/>
            <person name="Ponting C.P."/>
            <person name="Pop M."/>
            <person name="Porcelli D."/>
            <person name="Powell J.R."/>
            <person name="Prohaska S."/>
            <person name="Pruitt K."/>
            <person name="Puig M."/>
            <person name="Quesneville H."/>
            <person name="Ram K.R."/>
            <person name="Rand D."/>
            <person name="Rasmussen M.D."/>
            <person name="Reed L.K."/>
            <person name="Reenan R."/>
            <person name="Reily A."/>
            <person name="Remington K.A."/>
            <person name="Rieger T.T."/>
            <person name="Ritchie M.G."/>
            <person name="Robin C."/>
            <person name="Rogers Y.H."/>
            <person name="Rohde C."/>
            <person name="Rozas J."/>
            <person name="Rubenfield M.J."/>
            <person name="Ruiz A."/>
            <person name="Russo S."/>
            <person name="Salzberg S.L."/>
            <person name="Sanchez-Gracia A."/>
            <person name="Saranga D.J."/>
            <person name="Sato H."/>
            <person name="Schaeffer S.W."/>
            <person name="Schatz M.C."/>
            <person name="Schlenke T."/>
            <person name="Schwartz R."/>
            <person name="Segarra C."/>
            <person name="Singh R.S."/>
            <person name="Sirot L."/>
            <person name="Sirota M."/>
            <person name="Sisneros N.B."/>
            <person name="Smith C.D."/>
            <person name="Smith T.F."/>
            <person name="Spieth J."/>
            <person name="Stage D.E."/>
            <person name="Stark A."/>
            <person name="Stephan W."/>
            <person name="Strausberg R.L."/>
            <person name="Strempel S."/>
            <person name="Sturgill D."/>
            <person name="Sutton G."/>
            <person name="Sutton G.G."/>
            <person name="Tao W."/>
            <person name="Teichmann S."/>
            <person name="Tobari Y.N."/>
            <person name="Tomimura Y."/>
            <person name="Tsolas J.M."/>
            <person name="Valente V.L."/>
            <person name="Venter E."/>
            <person name="Venter J.C."/>
            <person name="Vicario S."/>
            <person name="Vieira F.G."/>
            <person name="Vilella A.J."/>
            <person name="Villasante A."/>
            <person name="Walenz B."/>
            <person name="Wang J."/>
            <person name="Wasserman M."/>
            <person name="Watts T."/>
            <person name="Wilson D."/>
            <person name="Wilson R.K."/>
            <person name="Wing R.A."/>
            <person name="Wolfner M.F."/>
            <person name="Wong A."/>
            <person name="Wong G.K."/>
            <person name="Wu C.I."/>
            <person name="Wu G."/>
            <person name="Yamamoto D."/>
            <person name="Yang H.P."/>
            <person name="Yang S.P."/>
            <person name="Yorke J.A."/>
            <person name="Yoshida K."/>
            <person name="Zdobnov E."/>
            <person name="Zhang P."/>
            <person name="Zhang Y."/>
            <person name="Zimin A.V."/>
            <person name="Baldwin J."/>
            <person name="Abdouelleil A."/>
            <person name="Abdulkadir J."/>
            <person name="Abebe A."/>
            <person name="Abera B."/>
            <person name="Abreu J."/>
            <person name="Acer S.C."/>
            <person name="Aftuck L."/>
            <person name="Alexander A."/>
            <person name="An P."/>
            <person name="Anderson E."/>
            <person name="Anderson S."/>
            <person name="Arachi H."/>
            <person name="Azer M."/>
            <person name="Bachantsang P."/>
            <person name="Barry A."/>
            <person name="Bayul T."/>
            <person name="Berlin A."/>
            <person name="Bessette D."/>
            <person name="Bloom T."/>
            <person name="Blye J."/>
            <person name="Boguslavskiy L."/>
            <person name="Bonnet C."/>
            <person name="Boukhgalter B."/>
            <person name="Bourzgui I."/>
            <person name="Brown A."/>
            <person name="Cahill P."/>
            <person name="Channer S."/>
            <person name="Cheshatsang Y."/>
            <person name="Chuda L."/>
            <person name="Citroen M."/>
            <person name="Collymore A."/>
            <person name="Cooke P."/>
            <person name="Costello M."/>
            <person name="D'Aco K."/>
            <person name="Daza R."/>
            <person name="De Haan G."/>
            <person name="DeGray S."/>
            <person name="DeMaso C."/>
            <person name="Dhargay N."/>
            <person name="Dooley K."/>
            <person name="Dooley E."/>
            <person name="Doricent M."/>
            <person name="Dorje P."/>
            <person name="Dorjee K."/>
            <person name="Dupes A."/>
            <person name="Elong R."/>
            <person name="Falk J."/>
            <person name="Farina A."/>
            <person name="Faro S."/>
            <person name="Ferguson D."/>
            <person name="Fisher S."/>
            <person name="Foley C.D."/>
            <person name="Franke A."/>
            <person name="Friedrich D."/>
            <person name="Gadbois L."/>
            <person name="Gearin G."/>
            <person name="Gearin C.R."/>
            <person name="Giannoukos G."/>
            <person name="Goode T."/>
            <person name="Graham J."/>
            <person name="Grandbois E."/>
            <person name="Grewal S."/>
            <person name="Gyaltsen K."/>
            <person name="Hafez N."/>
            <person name="Hagos B."/>
            <person name="Hall J."/>
            <person name="Henson C."/>
            <person name="Hollinger A."/>
            <person name="Honan T."/>
            <person name="Huard M.D."/>
            <person name="Hughes L."/>
            <person name="Hurhula B."/>
            <person name="Husby M.E."/>
            <person name="Kamat A."/>
            <person name="Kanga B."/>
            <person name="Kashin S."/>
            <person name="Khazanovich D."/>
            <person name="Kisner P."/>
            <person name="Lance K."/>
            <person name="Lara M."/>
            <person name="Lee W."/>
            <person name="Lennon N."/>
            <person name="Letendre F."/>
            <person name="LeVine R."/>
            <person name="Lipovsky A."/>
            <person name="Liu X."/>
            <person name="Liu J."/>
            <person name="Liu S."/>
            <person name="Lokyitsang T."/>
            <person name="Lokyitsang Y."/>
            <person name="Lubonja R."/>
            <person name="Lui A."/>
            <person name="MacDonald P."/>
            <person name="Magnisalis V."/>
            <person name="Maru K."/>
            <person name="Matthews C."/>
            <person name="McCusker W."/>
            <person name="McDonough S."/>
            <person name="Mehta T."/>
            <person name="Meldrim J."/>
            <person name="Meneus L."/>
            <person name="Mihai O."/>
            <person name="Mihalev A."/>
            <person name="Mihova T."/>
            <person name="Mittelman R."/>
            <person name="Mlenga V."/>
            <person name="Montmayeur A."/>
            <person name="Mulrain L."/>
            <person name="Navidi A."/>
            <person name="Naylor J."/>
            <person name="Negash T."/>
            <person name="Nguyen T."/>
            <person name="Nguyen N."/>
            <person name="Nicol R."/>
            <person name="Norbu C."/>
            <person name="Norbu N."/>
            <person name="Novod N."/>
            <person name="O'Neill B."/>
            <person name="Osman S."/>
            <person name="Markiewicz E."/>
            <person name="Oyono O.L."/>
            <person name="Patti C."/>
            <person name="Phunkhang P."/>
            <person name="Pierre F."/>
            <person name="Priest M."/>
            <person name="Raghuraman S."/>
            <person name="Rege F."/>
            <person name="Reyes R."/>
            <person name="Rise C."/>
            <person name="Rogov P."/>
            <person name="Ross K."/>
            <person name="Ryan E."/>
            <person name="Settipalli S."/>
            <person name="Shea T."/>
            <person name="Sherpa N."/>
            <person name="Shi L."/>
            <person name="Shih D."/>
            <person name="Sparrow T."/>
            <person name="Spaulding J."/>
            <person name="Stalker J."/>
            <person name="Stange-Thomann N."/>
            <person name="Stavropoulos S."/>
            <person name="Stone C."/>
            <person name="Strader C."/>
            <person name="Tesfaye S."/>
            <person name="Thomson T."/>
            <person name="Thoulutsang Y."/>
            <person name="Thoulutsang D."/>
            <person name="Topham K."/>
            <person name="Topping I."/>
            <person name="Tsamla T."/>
            <person name="Vassiliev H."/>
            <person name="Vo A."/>
            <person name="Wangchuk T."/>
            <person name="Wangdi T."/>
            <person name="Weiand M."/>
            <person name="Wilkinson J."/>
            <person name="Wilson A."/>
            <person name="Yadav S."/>
            <person name="Young G."/>
            <person name="Yu Q."/>
            <person name="Zembek L."/>
            <person name="Zhong D."/>
            <person name="Zimmer A."/>
            <person name="Zwirko Z."/>
            <person name="Jaffe D.B."/>
            <person name="Alvarez P."/>
            <person name="Brockman W."/>
            <person name="Butler J."/>
            <person name="Chin C."/>
            <person name="Gnerre S."/>
            <person name="Grabherr M."/>
            <person name="Kleber M."/>
            <person name="Mauceli E."/>
            <person name="MacCallum I."/>
        </authorList>
    </citation>
    <scope>NUCLEOTIDE SEQUENCE [LARGE SCALE GENOMIC DNA]</scope>
    <source>
        <strain evidence="4">Tucson 14030-0811.24</strain>
    </source>
</reference>
<keyword evidence="1" id="KW-0732">Signal</keyword>
<proteinExistence type="predicted"/>
<dbReference type="AlphaFoldDB" id="A0A0Q9WV93"/>
<dbReference type="PROSITE" id="PS50041">
    <property type="entry name" value="C_TYPE_LECTIN_2"/>
    <property type="match status" value="1"/>
</dbReference>
<evidence type="ECO:0000313" key="3">
    <source>
        <dbReference type="EMBL" id="KRG00054.1"/>
    </source>
</evidence>